<feature type="compositionally biased region" description="Low complexity" evidence="1">
    <location>
        <begin position="34"/>
        <end position="54"/>
    </location>
</feature>
<dbReference type="Proteomes" id="UP000308652">
    <property type="component" value="Unassembled WGS sequence"/>
</dbReference>
<dbReference type="EMBL" id="ML213605">
    <property type="protein sequence ID" value="TFK37895.1"/>
    <property type="molecule type" value="Genomic_DNA"/>
</dbReference>
<evidence type="ECO:0000313" key="3">
    <source>
        <dbReference type="Proteomes" id="UP000308652"/>
    </source>
</evidence>
<organism evidence="2 3">
    <name type="scientific">Crucibulum laeve</name>
    <dbReference type="NCBI Taxonomy" id="68775"/>
    <lineage>
        <taxon>Eukaryota</taxon>
        <taxon>Fungi</taxon>
        <taxon>Dikarya</taxon>
        <taxon>Basidiomycota</taxon>
        <taxon>Agaricomycotina</taxon>
        <taxon>Agaricomycetes</taxon>
        <taxon>Agaricomycetidae</taxon>
        <taxon>Agaricales</taxon>
        <taxon>Agaricineae</taxon>
        <taxon>Nidulariaceae</taxon>
        <taxon>Crucibulum</taxon>
    </lineage>
</organism>
<gene>
    <name evidence="2" type="ORF">BDQ12DRAFT_666505</name>
</gene>
<accession>A0A5C3LYX4</accession>
<sequence>MPFFTGASDFKLDRCELNDIAGSYTKTDSRQTTENHNSNNTSNTANTNSHNDSSQKMGLKGESLSSALAFKCSPIFLPDKFRKKMNKSEAKQCIHIHGARGIIH</sequence>
<proteinExistence type="predicted"/>
<name>A0A5C3LYX4_9AGAR</name>
<keyword evidence="3" id="KW-1185">Reference proteome</keyword>
<evidence type="ECO:0000313" key="2">
    <source>
        <dbReference type="EMBL" id="TFK37895.1"/>
    </source>
</evidence>
<protein>
    <submittedName>
        <fullName evidence="2">Uncharacterized protein</fullName>
    </submittedName>
</protein>
<feature type="region of interest" description="Disordered" evidence="1">
    <location>
        <begin position="23"/>
        <end position="60"/>
    </location>
</feature>
<dbReference type="AlphaFoldDB" id="A0A5C3LYX4"/>
<evidence type="ECO:0000256" key="1">
    <source>
        <dbReference type="SAM" id="MobiDB-lite"/>
    </source>
</evidence>
<reference evidence="2 3" key="1">
    <citation type="journal article" date="2019" name="Nat. Ecol. Evol.">
        <title>Megaphylogeny resolves global patterns of mushroom evolution.</title>
        <authorList>
            <person name="Varga T."/>
            <person name="Krizsan K."/>
            <person name="Foldi C."/>
            <person name="Dima B."/>
            <person name="Sanchez-Garcia M."/>
            <person name="Sanchez-Ramirez S."/>
            <person name="Szollosi G.J."/>
            <person name="Szarkandi J.G."/>
            <person name="Papp V."/>
            <person name="Albert L."/>
            <person name="Andreopoulos W."/>
            <person name="Angelini C."/>
            <person name="Antonin V."/>
            <person name="Barry K.W."/>
            <person name="Bougher N.L."/>
            <person name="Buchanan P."/>
            <person name="Buyck B."/>
            <person name="Bense V."/>
            <person name="Catcheside P."/>
            <person name="Chovatia M."/>
            <person name="Cooper J."/>
            <person name="Damon W."/>
            <person name="Desjardin D."/>
            <person name="Finy P."/>
            <person name="Geml J."/>
            <person name="Haridas S."/>
            <person name="Hughes K."/>
            <person name="Justo A."/>
            <person name="Karasinski D."/>
            <person name="Kautmanova I."/>
            <person name="Kiss B."/>
            <person name="Kocsube S."/>
            <person name="Kotiranta H."/>
            <person name="LaButti K.M."/>
            <person name="Lechner B.E."/>
            <person name="Liimatainen K."/>
            <person name="Lipzen A."/>
            <person name="Lukacs Z."/>
            <person name="Mihaltcheva S."/>
            <person name="Morgado L.N."/>
            <person name="Niskanen T."/>
            <person name="Noordeloos M.E."/>
            <person name="Ohm R.A."/>
            <person name="Ortiz-Santana B."/>
            <person name="Ovrebo C."/>
            <person name="Racz N."/>
            <person name="Riley R."/>
            <person name="Savchenko A."/>
            <person name="Shiryaev A."/>
            <person name="Soop K."/>
            <person name="Spirin V."/>
            <person name="Szebenyi C."/>
            <person name="Tomsovsky M."/>
            <person name="Tulloss R.E."/>
            <person name="Uehling J."/>
            <person name="Grigoriev I.V."/>
            <person name="Vagvolgyi C."/>
            <person name="Papp T."/>
            <person name="Martin F.M."/>
            <person name="Miettinen O."/>
            <person name="Hibbett D.S."/>
            <person name="Nagy L.G."/>
        </authorList>
    </citation>
    <scope>NUCLEOTIDE SEQUENCE [LARGE SCALE GENOMIC DNA]</scope>
    <source>
        <strain evidence="2 3">CBS 166.37</strain>
    </source>
</reference>